<organism evidence="1 2">
    <name type="scientific">Artemia franciscana</name>
    <name type="common">Brine shrimp</name>
    <name type="synonym">Artemia sanfranciscana</name>
    <dbReference type="NCBI Taxonomy" id="6661"/>
    <lineage>
        <taxon>Eukaryota</taxon>
        <taxon>Metazoa</taxon>
        <taxon>Ecdysozoa</taxon>
        <taxon>Arthropoda</taxon>
        <taxon>Crustacea</taxon>
        <taxon>Branchiopoda</taxon>
        <taxon>Anostraca</taxon>
        <taxon>Artemiidae</taxon>
        <taxon>Artemia</taxon>
    </lineage>
</organism>
<proteinExistence type="predicted"/>
<dbReference type="Proteomes" id="UP001187531">
    <property type="component" value="Unassembled WGS sequence"/>
</dbReference>
<evidence type="ECO:0000313" key="1">
    <source>
        <dbReference type="EMBL" id="KAK2705346.1"/>
    </source>
</evidence>
<gene>
    <name evidence="1" type="ORF">QYM36_017401</name>
</gene>
<dbReference type="AlphaFoldDB" id="A0AA88HGS6"/>
<reference evidence="1" key="1">
    <citation type="submission" date="2023-07" db="EMBL/GenBank/DDBJ databases">
        <title>Chromosome-level genome assembly of Artemia franciscana.</title>
        <authorList>
            <person name="Jo E."/>
        </authorList>
    </citation>
    <scope>NUCLEOTIDE SEQUENCE</scope>
    <source>
        <tissue evidence="1">Whole body</tissue>
    </source>
</reference>
<accession>A0AA88HGS6</accession>
<dbReference type="EMBL" id="JAVRJZ010000021">
    <property type="protein sequence ID" value="KAK2705346.1"/>
    <property type="molecule type" value="Genomic_DNA"/>
</dbReference>
<protein>
    <submittedName>
        <fullName evidence="1">Uncharacterized protein</fullName>
    </submittedName>
</protein>
<keyword evidence="2" id="KW-1185">Reference proteome</keyword>
<name>A0AA88HGS6_ARTSF</name>
<evidence type="ECO:0000313" key="2">
    <source>
        <dbReference type="Proteomes" id="UP001187531"/>
    </source>
</evidence>
<sequence length="91" mass="10646">MVAKDKFEELLYFQFHVGEYLAFEADCVASNSFVEPDYQNDLEDEEDEGGSSKRRRWCSLPLRHERTIGDKHLPRFDATLKMRQGVTYPNA</sequence>
<comment type="caution">
    <text evidence="1">The sequence shown here is derived from an EMBL/GenBank/DDBJ whole genome shotgun (WGS) entry which is preliminary data.</text>
</comment>